<feature type="compositionally biased region" description="Basic and acidic residues" evidence="5">
    <location>
        <begin position="298"/>
        <end position="310"/>
    </location>
</feature>
<feature type="region of interest" description="Disordered" evidence="5">
    <location>
        <begin position="221"/>
        <end position="328"/>
    </location>
</feature>
<dbReference type="KEGG" id="nta:107822691"/>
<dbReference type="OrthoDB" id="1923196at2759"/>
<sequence length="528" mass="57625">MRMDMVSKDDAESEKRCEDALNFQSPNMSSDWQLSGTNLTNASIGMVSNSNPTVDSFCASVWDHPTSLSNLGLSDTNIQMNHGTTNALDPLRTNVNRMLGMSRAQPNAISLKGGTFVPPTPGMLPQSLSQFPADSGFIERAARFSCFSGGKVGDMMNPFTVPNSPNMYPNGLALHRPQEVFASKGLQSPSAAISEKQHTGNVVESSEDVCLPLENGAIDRSRLKNEKNESFARSRDEAKECVGIPGNESDEAECSSHQEEVEGKDSSARSLGSKKRKRSGQDTEFDQTKGAQQPPAEPTKDQTEIQKGEQNRLGGKNSKQGSQSADPPKEEYIHIRARRGQATNSHSLAERLRREKISERMKYLQDLVPGCNKVTGKAVMLDEIINYVQSLQRQVEFLSMKLATINPRLDFNIDGLLAKDIFHSRTVPSSSLAFAPDMTMPYHSSQQLQPGLLQSGLPGLGNSTNALLRSIYPHLSATSGGYKESSSQLPNIWDDELHNVVEMGLSTSPPLHSQDLSGSLPSGQMKEL</sequence>
<feature type="region of interest" description="Disordered" evidence="5">
    <location>
        <begin position="505"/>
        <end position="528"/>
    </location>
</feature>
<dbReference type="InterPro" id="IPR036638">
    <property type="entry name" value="HLH_DNA-bd_sf"/>
</dbReference>
<dbReference type="PaxDb" id="4097-A0A1S4CUD7"/>
<dbReference type="Gene3D" id="4.10.280.10">
    <property type="entry name" value="Helix-loop-helix DNA-binding domain"/>
    <property type="match status" value="1"/>
</dbReference>
<keyword evidence="4" id="KW-0539">Nucleus</keyword>
<dbReference type="STRING" id="4097.A0A1S4CUD7"/>
<dbReference type="GO" id="GO:0005634">
    <property type="term" value="C:nucleus"/>
    <property type="evidence" value="ECO:0000318"/>
    <property type="project" value="GO_Central"/>
</dbReference>
<dbReference type="SMART" id="SM00353">
    <property type="entry name" value="HLH"/>
    <property type="match status" value="1"/>
</dbReference>
<keyword evidence="3" id="KW-0804">Transcription</keyword>
<feature type="compositionally biased region" description="Basic and acidic residues" evidence="5">
    <location>
        <begin position="254"/>
        <end position="267"/>
    </location>
</feature>
<evidence type="ECO:0000313" key="7">
    <source>
        <dbReference type="RefSeq" id="XP_016504735.1"/>
    </source>
</evidence>
<feature type="domain" description="BHLH" evidence="6">
    <location>
        <begin position="341"/>
        <end position="391"/>
    </location>
</feature>
<keyword evidence="2" id="KW-0805">Transcription regulation</keyword>
<evidence type="ECO:0000259" key="6">
    <source>
        <dbReference type="PROSITE" id="PS50888"/>
    </source>
</evidence>
<feature type="compositionally biased region" description="Basic and acidic residues" evidence="5">
    <location>
        <begin position="221"/>
        <end position="240"/>
    </location>
</feature>
<evidence type="ECO:0000256" key="3">
    <source>
        <dbReference type="ARBA" id="ARBA00023163"/>
    </source>
</evidence>
<evidence type="ECO:0000256" key="5">
    <source>
        <dbReference type="SAM" id="MobiDB-lite"/>
    </source>
</evidence>
<dbReference type="RefSeq" id="XP_016504735.1">
    <property type="nucleotide sequence ID" value="XM_016649249.1"/>
</dbReference>
<comment type="subcellular location">
    <subcellularLocation>
        <location evidence="1">Nucleus</location>
    </subcellularLocation>
</comment>
<proteinExistence type="predicted"/>
<gene>
    <name evidence="7" type="primary">LOC107822691</name>
</gene>
<dbReference type="InterPro" id="IPR024097">
    <property type="entry name" value="bHLH_ZIP_TF"/>
</dbReference>
<dbReference type="FunFam" id="4.10.280.10:FF:000002">
    <property type="entry name" value="Basic helix-loop-helix transcription factor"/>
    <property type="match status" value="1"/>
</dbReference>
<feature type="compositionally biased region" description="Polar residues" evidence="5">
    <location>
        <begin position="505"/>
        <end position="522"/>
    </location>
</feature>
<evidence type="ECO:0000256" key="2">
    <source>
        <dbReference type="ARBA" id="ARBA00023015"/>
    </source>
</evidence>
<accession>A0A1S4CUD7</accession>
<dbReference type="GO" id="GO:0003700">
    <property type="term" value="F:DNA-binding transcription factor activity"/>
    <property type="evidence" value="ECO:0000318"/>
    <property type="project" value="GO_Central"/>
</dbReference>
<protein>
    <submittedName>
        <fullName evidence="7">Transcription factor bHLH49 isoform X1</fullName>
    </submittedName>
</protein>
<dbReference type="SUPFAM" id="SSF47459">
    <property type="entry name" value="HLH, helix-loop-helix DNA-binding domain"/>
    <property type="match status" value="1"/>
</dbReference>
<name>A0A1S4CUD7_TOBAC</name>
<dbReference type="AlphaFoldDB" id="A0A1S4CUD7"/>
<dbReference type="CDD" id="cd18919">
    <property type="entry name" value="bHLH_AtBPE_like"/>
    <property type="match status" value="1"/>
</dbReference>
<feature type="region of interest" description="Disordered" evidence="5">
    <location>
        <begin position="185"/>
        <end position="207"/>
    </location>
</feature>
<dbReference type="PANTHER" id="PTHR12565">
    <property type="entry name" value="STEROL REGULATORY ELEMENT-BINDING PROTEIN"/>
    <property type="match status" value="1"/>
</dbReference>
<reference evidence="7" key="1">
    <citation type="submission" date="2025-08" db="UniProtKB">
        <authorList>
            <consortium name="RefSeq"/>
        </authorList>
    </citation>
    <scope>IDENTIFICATION</scope>
</reference>
<evidence type="ECO:0000256" key="1">
    <source>
        <dbReference type="ARBA" id="ARBA00004123"/>
    </source>
</evidence>
<dbReference type="PANTHER" id="PTHR12565:SF441">
    <property type="entry name" value="TRANSCRIPTION FACTOR BHLH49-LIKE ISOFORM X1"/>
    <property type="match status" value="1"/>
</dbReference>
<evidence type="ECO:0000256" key="4">
    <source>
        <dbReference type="ARBA" id="ARBA00023242"/>
    </source>
</evidence>
<dbReference type="PROSITE" id="PS50888">
    <property type="entry name" value="BHLH"/>
    <property type="match status" value="1"/>
</dbReference>
<dbReference type="Pfam" id="PF00010">
    <property type="entry name" value="HLH"/>
    <property type="match status" value="1"/>
</dbReference>
<dbReference type="InterPro" id="IPR011598">
    <property type="entry name" value="bHLH_dom"/>
</dbReference>
<dbReference type="GO" id="GO:0046983">
    <property type="term" value="F:protein dimerization activity"/>
    <property type="evidence" value="ECO:0007669"/>
    <property type="project" value="InterPro"/>
</dbReference>
<organism evidence="7">
    <name type="scientific">Nicotiana tabacum</name>
    <name type="common">Common tobacco</name>
    <dbReference type="NCBI Taxonomy" id="4097"/>
    <lineage>
        <taxon>Eukaryota</taxon>
        <taxon>Viridiplantae</taxon>
        <taxon>Streptophyta</taxon>
        <taxon>Embryophyta</taxon>
        <taxon>Tracheophyta</taxon>
        <taxon>Spermatophyta</taxon>
        <taxon>Magnoliopsida</taxon>
        <taxon>eudicotyledons</taxon>
        <taxon>Gunneridae</taxon>
        <taxon>Pentapetalae</taxon>
        <taxon>asterids</taxon>
        <taxon>lamiids</taxon>
        <taxon>Solanales</taxon>
        <taxon>Solanaceae</taxon>
        <taxon>Nicotianoideae</taxon>
        <taxon>Nicotianeae</taxon>
        <taxon>Nicotiana</taxon>
    </lineage>
</organism>